<evidence type="ECO:0000313" key="1">
    <source>
        <dbReference type="EMBL" id="ECT9336018.1"/>
    </source>
</evidence>
<name>A0A5I0ZKG1_SALET</name>
<proteinExistence type="predicted"/>
<organism evidence="1">
    <name type="scientific">Salmonella enterica subsp. enterica serovar Cotham</name>
    <dbReference type="NCBI Taxonomy" id="2572724"/>
    <lineage>
        <taxon>Bacteria</taxon>
        <taxon>Pseudomonadati</taxon>
        <taxon>Pseudomonadota</taxon>
        <taxon>Gammaproteobacteria</taxon>
        <taxon>Enterobacterales</taxon>
        <taxon>Enterobacteriaceae</taxon>
        <taxon>Salmonella</taxon>
    </lineage>
</organism>
<comment type="caution">
    <text evidence="1">The sequence shown here is derived from an EMBL/GenBank/DDBJ whole genome shotgun (WGS) entry which is preliminary data.</text>
</comment>
<accession>A0A5I0ZKG1</accession>
<dbReference type="EMBL" id="AAKOIS010000001">
    <property type="protein sequence ID" value="ECT9336018.1"/>
    <property type="molecule type" value="Genomic_DNA"/>
</dbReference>
<protein>
    <recommendedName>
        <fullName evidence="2">Bacteriophage protein</fullName>
    </recommendedName>
</protein>
<gene>
    <name evidence="1" type="ORF">CG757_05150</name>
</gene>
<evidence type="ECO:0008006" key="2">
    <source>
        <dbReference type="Google" id="ProtNLM"/>
    </source>
</evidence>
<reference evidence="1" key="1">
    <citation type="submission" date="2018-07" db="EMBL/GenBank/DDBJ databases">
        <authorList>
            <consortium name="PulseNet: The National Subtyping Network for Foodborne Disease Surveillance"/>
            <person name="Tarr C.L."/>
            <person name="Trees E."/>
            <person name="Katz L.S."/>
            <person name="Carleton-Romer H.A."/>
            <person name="Stroika S."/>
            <person name="Kucerova Z."/>
            <person name="Roache K.F."/>
            <person name="Sabol A.L."/>
            <person name="Besser J."/>
            <person name="Gerner-Smidt P."/>
        </authorList>
    </citation>
    <scope>NUCLEOTIDE SEQUENCE</scope>
    <source>
        <strain evidence="1">2015AM-0391</strain>
    </source>
</reference>
<dbReference type="AlphaFoldDB" id="A0A5I0ZKG1"/>
<sequence>MKSGVTVRKDMSALVLARIQQLVKNRVLVGVPSDKANRDDGMEINNAGLAYIHSNGGTIRIPEHTATLYRSMRPDGEFARNGRFVRKEKSNFSTTHTVPAHTVTLPPRPFLKIGIEQSVPAFTPELKKAGAAILAGKPDVARQFLERAGMRASRAAQSVIKDGTVLHPLSPATLADRRSRGRRGIKPLYDTGILLRSITYVVESK</sequence>